<feature type="transmembrane region" description="Helical" evidence="1">
    <location>
        <begin position="20"/>
        <end position="39"/>
    </location>
</feature>
<keyword evidence="3" id="KW-1185">Reference proteome</keyword>
<dbReference type="RefSeq" id="WP_057894159.1">
    <property type="nucleotide sequence ID" value="NZ_AYZQ01000002.1"/>
</dbReference>
<evidence type="ECO:0000313" key="3">
    <source>
        <dbReference type="Proteomes" id="UP000051672"/>
    </source>
</evidence>
<organism evidence="2 3">
    <name type="scientific">Lacticaseibacillus brantae DSM 23927</name>
    <dbReference type="NCBI Taxonomy" id="1423727"/>
    <lineage>
        <taxon>Bacteria</taxon>
        <taxon>Bacillati</taxon>
        <taxon>Bacillota</taxon>
        <taxon>Bacilli</taxon>
        <taxon>Lactobacillales</taxon>
        <taxon>Lactobacillaceae</taxon>
        <taxon>Lacticaseibacillus</taxon>
    </lineage>
</organism>
<proteinExistence type="predicted"/>
<dbReference type="OrthoDB" id="2323492at2"/>
<feature type="transmembrane region" description="Helical" evidence="1">
    <location>
        <begin position="108"/>
        <end position="131"/>
    </location>
</feature>
<keyword evidence="1" id="KW-1133">Transmembrane helix</keyword>
<reference evidence="2 3" key="1">
    <citation type="journal article" date="2015" name="Genome Announc.">
        <title>Expanding the biotechnology potential of lactobacilli through comparative genomics of 213 strains and associated genera.</title>
        <authorList>
            <person name="Sun Z."/>
            <person name="Harris H.M."/>
            <person name="McCann A."/>
            <person name="Guo C."/>
            <person name="Argimon S."/>
            <person name="Zhang W."/>
            <person name="Yang X."/>
            <person name="Jeffery I.B."/>
            <person name="Cooney J.C."/>
            <person name="Kagawa T.F."/>
            <person name="Liu W."/>
            <person name="Song Y."/>
            <person name="Salvetti E."/>
            <person name="Wrobel A."/>
            <person name="Rasinkangas P."/>
            <person name="Parkhill J."/>
            <person name="Rea M.C."/>
            <person name="O'Sullivan O."/>
            <person name="Ritari J."/>
            <person name="Douillard F.P."/>
            <person name="Paul Ross R."/>
            <person name="Yang R."/>
            <person name="Briner A.E."/>
            <person name="Felis G.E."/>
            <person name="de Vos W.M."/>
            <person name="Barrangou R."/>
            <person name="Klaenhammer T.R."/>
            <person name="Caufield P.W."/>
            <person name="Cui Y."/>
            <person name="Zhang H."/>
            <person name="O'Toole P.W."/>
        </authorList>
    </citation>
    <scope>NUCLEOTIDE SEQUENCE [LARGE SCALE GENOMIC DNA]</scope>
    <source>
        <strain evidence="2 3">DSM 23927</strain>
    </source>
</reference>
<feature type="transmembrane region" description="Helical" evidence="1">
    <location>
        <begin position="214"/>
        <end position="233"/>
    </location>
</feature>
<dbReference type="Proteomes" id="UP000051672">
    <property type="component" value="Unassembled WGS sequence"/>
</dbReference>
<name>A0A0R2B705_9LACO</name>
<feature type="transmembrane region" description="Helical" evidence="1">
    <location>
        <begin position="68"/>
        <end position="88"/>
    </location>
</feature>
<feature type="transmembrane region" description="Helical" evidence="1">
    <location>
        <begin position="177"/>
        <end position="194"/>
    </location>
</feature>
<dbReference type="STRING" id="1423727.FC34_GL000854"/>
<evidence type="ECO:0000256" key="1">
    <source>
        <dbReference type="SAM" id="Phobius"/>
    </source>
</evidence>
<dbReference type="PATRIC" id="fig|1423727.3.peg.861"/>
<keyword evidence="1" id="KW-0812">Transmembrane</keyword>
<gene>
    <name evidence="2" type="ORF">FC34_GL000854</name>
</gene>
<feature type="transmembrane region" description="Helical" evidence="1">
    <location>
        <begin position="151"/>
        <end position="170"/>
    </location>
</feature>
<evidence type="ECO:0000313" key="2">
    <source>
        <dbReference type="EMBL" id="KRM71878.1"/>
    </source>
</evidence>
<protein>
    <recommendedName>
        <fullName evidence="4">Rhodopsin</fullName>
    </recommendedName>
</protein>
<keyword evidence="1" id="KW-0472">Membrane</keyword>
<sequence length="242" mass="27282">MRSLFIAQWWYLWQLIRRRFIVGLGLVASTAVFMGQQVATNPRSGVFTLFFAGTSLTDIAQGHVQLPILWFVFFLTPTLIFVGVWSSLLQHRWPMLRALMYTRVQIGLVNFGLILAAAVAYSGLILAAIFLSQWGFHGHDPSGLSPNGYMGWYWLVVAVLIFLLMIQYLVSLLNPRLDLVVISSLLVISAYSSWNWNPLAMAMLLQQQSALNDSHLFFVAVMDVIFCTIILIVEHQSKIEGG</sequence>
<evidence type="ECO:0008006" key="4">
    <source>
        <dbReference type="Google" id="ProtNLM"/>
    </source>
</evidence>
<comment type="caution">
    <text evidence="2">The sequence shown here is derived from an EMBL/GenBank/DDBJ whole genome shotgun (WGS) entry which is preliminary data.</text>
</comment>
<dbReference type="EMBL" id="AYZQ01000002">
    <property type="protein sequence ID" value="KRM71878.1"/>
    <property type="molecule type" value="Genomic_DNA"/>
</dbReference>
<accession>A0A0R2B705</accession>
<dbReference type="AlphaFoldDB" id="A0A0R2B705"/>